<dbReference type="PROSITE" id="PS51219">
    <property type="entry name" value="DPCK"/>
    <property type="match status" value="1"/>
</dbReference>
<proteinExistence type="inferred from homology"/>
<feature type="binding site" evidence="8">
    <location>
        <begin position="11"/>
        <end position="16"/>
    </location>
    <ligand>
        <name>ATP</name>
        <dbReference type="ChEBI" id="CHEBI:30616"/>
    </ligand>
</feature>
<comment type="subcellular location">
    <subcellularLocation>
        <location evidence="8">Cytoplasm</location>
    </subcellularLocation>
</comment>
<dbReference type="GO" id="GO:0005524">
    <property type="term" value="F:ATP binding"/>
    <property type="evidence" value="ECO:0007669"/>
    <property type="project" value="UniProtKB-UniRule"/>
</dbReference>
<keyword evidence="5 8" id="KW-0418">Kinase</keyword>
<evidence type="ECO:0000313" key="10">
    <source>
        <dbReference type="EMBL" id="AKL94922.1"/>
    </source>
</evidence>
<organism evidence="10 11">
    <name type="scientific">Clostridium aceticum</name>
    <dbReference type="NCBI Taxonomy" id="84022"/>
    <lineage>
        <taxon>Bacteria</taxon>
        <taxon>Bacillati</taxon>
        <taxon>Bacillota</taxon>
        <taxon>Clostridia</taxon>
        <taxon>Eubacteriales</taxon>
        <taxon>Clostridiaceae</taxon>
        <taxon>Clostridium</taxon>
    </lineage>
</organism>
<evidence type="ECO:0000313" key="11">
    <source>
        <dbReference type="Proteomes" id="UP000035704"/>
    </source>
</evidence>
<evidence type="ECO:0000256" key="7">
    <source>
        <dbReference type="ARBA" id="ARBA00022993"/>
    </source>
</evidence>
<dbReference type="GO" id="GO:0005737">
    <property type="term" value="C:cytoplasm"/>
    <property type="evidence" value="ECO:0007669"/>
    <property type="project" value="UniProtKB-SubCell"/>
</dbReference>
<dbReference type="OrthoDB" id="9812943at2"/>
<evidence type="ECO:0000256" key="5">
    <source>
        <dbReference type="ARBA" id="ARBA00022777"/>
    </source>
</evidence>
<keyword evidence="6 8" id="KW-0067">ATP-binding</keyword>
<dbReference type="PATRIC" id="fig|84022.5.peg.2920"/>
<evidence type="ECO:0000256" key="6">
    <source>
        <dbReference type="ARBA" id="ARBA00022840"/>
    </source>
</evidence>
<evidence type="ECO:0000256" key="3">
    <source>
        <dbReference type="ARBA" id="ARBA00022679"/>
    </source>
</evidence>
<comment type="similarity">
    <text evidence="1 8">Belongs to the CoaE family.</text>
</comment>
<keyword evidence="2 8" id="KW-0963">Cytoplasm</keyword>
<dbReference type="Pfam" id="PF01121">
    <property type="entry name" value="CoaE"/>
    <property type="match status" value="1"/>
</dbReference>
<evidence type="ECO:0000256" key="8">
    <source>
        <dbReference type="HAMAP-Rule" id="MF_00376"/>
    </source>
</evidence>
<dbReference type="PANTHER" id="PTHR10695">
    <property type="entry name" value="DEPHOSPHO-COA KINASE-RELATED"/>
    <property type="match status" value="1"/>
</dbReference>
<dbReference type="UniPathway" id="UPA00241">
    <property type="reaction ID" value="UER00356"/>
</dbReference>
<dbReference type="STRING" id="84022.CACET_c14600"/>
<accession>A0A0D8ID06</accession>
<comment type="catalytic activity">
    <reaction evidence="8">
        <text>3'-dephospho-CoA + ATP = ADP + CoA + H(+)</text>
        <dbReference type="Rhea" id="RHEA:18245"/>
        <dbReference type="ChEBI" id="CHEBI:15378"/>
        <dbReference type="ChEBI" id="CHEBI:30616"/>
        <dbReference type="ChEBI" id="CHEBI:57287"/>
        <dbReference type="ChEBI" id="CHEBI:57328"/>
        <dbReference type="ChEBI" id="CHEBI:456216"/>
        <dbReference type="EC" id="2.7.1.24"/>
    </reaction>
</comment>
<evidence type="ECO:0000256" key="4">
    <source>
        <dbReference type="ARBA" id="ARBA00022741"/>
    </source>
</evidence>
<comment type="pathway">
    <text evidence="8">Cofactor biosynthesis; coenzyme A biosynthesis; CoA from (R)-pantothenate: step 5/5.</text>
</comment>
<dbReference type="GO" id="GO:0004140">
    <property type="term" value="F:dephospho-CoA kinase activity"/>
    <property type="evidence" value="ECO:0007669"/>
    <property type="project" value="UniProtKB-UniRule"/>
</dbReference>
<dbReference type="Gene3D" id="3.40.50.300">
    <property type="entry name" value="P-loop containing nucleotide triphosphate hydrolases"/>
    <property type="match status" value="1"/>
</dbReference>
<dbReference type="EC" id="2.7.1.24" evidence="8 9"/>
<evidence type="ECO:0000256" key="9">
    <source>
        <dbReference type="NCBIfam" id="TIGR00152"/>
    </source>
</evidence>
<dbReference type="KEGG" id="cace:CACET_c14600"/>
<keyword evidence="11" id="KW-1185">Reference proteome</keyword>
<dbReference type="SUPFAM" id="SSF52540">
    <property type="entry name" value="P-loop containing nucleoside triphosphate hydrolases"/>
    <property type="match status" value="1"/>
</dbReference>
<dbReference type="NCBIfam" id="TIGR00152">
    <property type="entry name" value="dephospho-CoA kinase"/>
    <property type="match status" value="1"/>
</dbReference>
<dbReference type="PANTHER" id="PTHR10695:SF46">
    <property type="entry name" value="BIFUNCTIONAL COENZYME A SYNTHASE-RELATED"/>
    <property type="match status" value="1"/>
</dbReference>
<comment type="function">
    <text evidence="8">Catalyzes the phosphorylation of the 3'-hydroxyl group of dephosphocoenzyme A to form coenzyme A.</text>
</comment>
<keyword evidence="3 8" id="KW-0808">Transferase</keyword>
<dbReference type="EMBL" id="CP009687">
    <property type="protein sequence ID" value="AKL94922.1"/>
    <property type="molecule type" value="Genomic_DNA"/>
</dbReference>
<dbReference type="InterPro" id="IPR001977">
    <property type="entry name" value="Depp_CoAkinase"/>
</dbReference>
<dbReference type="AlphaFoldDB" id="A0A0D8ID06"/>
<gene>
    <name evidence="8 10" type="primary">coaE</name>
    <name evidence="10" type="ORF">CACET_c14600</name>
</gene>
<dbReference type="RefSeq" id="WP_044823693.1">
    <property type="nucleotide sequence ID" value="NZ_CP009687.1"/>
</dbReference>
<keyword evidence="7 8" id="KW-0173">Coenzyme A biosynthesis</keyword>
<dbReference type="GO" id="GO:0015937">
    <property type="term" value="P:coenzyme A biosynthetic process"/>
    <property type="evidence" value="ECO:0007669"/>
    <property type="project" value="UniProtKB-UniRule"/>
</dbReference>
<reference evidence="10 11" key="1">
    <citation type="submission" date="2014-10" db="EMBL/GenBank/DDBJ databases">
        <title>Genome sequence of Clostridium aceticum DSM 1496.</title>
        <authorList>
            <person name="Poehlein A."/>
            <person name="Schiel-Bengelsdorf B."/>
            <person name="Gottschalk G."/>
            <person name="Duerre P."/>
            <person name="Daniel R."/>
        </authorList>
    </citation>
    <scope>NUCLEOTIDE SEQUENCE [LARGE SCALE GENOMIC DNA]</scope>
    <source>
        <strain evidence="10 11">DSM 1496</strain>
    </source>
</reference>
<name>A0A0D8ID06_9CLOT</name>
<protein>
    <recommendedName>
        <fullName evidence="8 9">Dephospho-CoA kinase</fullName>
        <ecNumber evidence="8 9">2.7.1.24</ecNumber>
    </recommendedName>
    <alternativeName>
        <fullName evidence="8">Dephosphocoenzyme A kinase</fullName>
    </alternativeName>
</protein>
<sequence length="199" mass="22648">MKIIGLTGGIASGKSTVSKILENLGAVIIDADIIARKIVEKGKPALKDIVAYFGEEVLLENGELNRKKLGSIVFKEPLALKKLNEITHSRIKEEILKEINWYKQYQPNHVIIVDAALLIETNLKDIVEEVWLVVVSEEQQKHRLMERDQLTAKEAEDRITAQMAIGEKLSYAHKLISNQGSYEELEKQVKKIWEMMEKT</sequence>
<dbReference type="HAMAP" id="MF_00376">
    <property type="entry name" value="Dephospho_CoA_kinase"/>
    <property type="match status" value="1"/>
</dbReference>
<evidence type="ECO:0000256" key="2">
    <source>
        <dbReference type="ARBA" id="ARBA00022490"/>
    </source>
</evidence>
<dbReference type="Proteomes" id="UP000035704">
    <property type="component" value="Chromosome"/>
</dbReference>
<evidence type="ECO:0000256" key="1">
    <source>
        <dbReference type="ARBA" id="ARBA00009018"/>
    </source>
</evidence>
<dbReference type="InterPro" id="IPR027417">
    <property type="entry name" value="P-loop_NTPase"/>
</dbReference>
<dbReference type="FunFam" id="3.40.50.300:FF:000991">
    <property type="entry name" value="Dephospho-CoA kinase"/>
    <property type="match status" value="1"/>
</dbReference>
<dbReference type="CDD" id="cd02022">
    <property type="entry name" value="DPCK"/>
    <property type="match status" value="1"/>
</dbReference>
<keyword evidence="4 8" id="KW-0547">Nucleotide-binding</keyword>